<dbReference type="Proteomes" id="UP000544090">
    <property type="component" value="Unassembled WGS sequence"/>
</dbReference>
<dbReference type="Pfam" id="PF01925">
    <property type="entry name" value="TauE"/>
    <property type="match status" value="1"/>
</dbReference>
<dbReference type="InterPro" id="IPR052017">
    <property type="entry name" value="TSUP"/>
</dbReference>
<keyword evidence="7 8" id="KW-0472">Membrane</keyword>
<feature type="transmembrane region" description="Helical" evidence="8">
    <location>
        <begin position="34"/>
        <end position="61"/>
    </location>
</feature>
<evidence type="ECO:0000256" key="5">
    <source>
        <dbReference type="ARBA" id="ARBA00022692"/>
    </source>
</evidence>
<protein>
    <recommendedName>
        <fullName evidence="8">Probable membrane transporter protein</fullName>
    </recommendedName>
</protein>
<proteinExistence type="inferred from homology"/>
<organism evidence="9 10">
    <name type="scientific">Arthrobacter mobilis</name>
    <dbReference type="NCBI Taxonomy" id="2724944"/>
    <lineage>
        <taxon>Bacteria</taxon>
        <taxon>Bacillati</taxon>
        <taxon>Actinomycetota</taxon>
        <taxon>Actinomycetes</taxon>
        <taxon>Micrococcales</taxon>
        <taxon>Micrococcaceae</taxon>
        <taxon>Arthrobacter</taxon>
    </lineage>
</organism>
<feature type="transmembrane region" description="Helical" evidence="8">
    <location>
        <begin position="235"/>
        <end position="257"/>
    </location>
</feature>
<evidence type="ECO:0000313" key="9">
    <source>
        <dbReference type="EMBL" id="NKX53893.1"/>
    </source>
</evidence>
<evidence type="ECO:0000256" key="4">
    <source>
        <dbReference type="ARBA" id="ARBA00022475"/>
    </source>
</evidence>
<reference evidence="9 10" key="1">
    <citation type="submission" date="2020-04" db="EMBL/GenBank/DDBJ databases">
        <title>Arthrobacter sp. nov.</title>
        <authorList>
            <person name="Liu S."/>
        </authorList>
    </citation>
    <scope>NUCLEOTIDE SEQUENCE [LARGE SCALE GENOMIC DNA]</scope>
    <source>
        <strain evidence="9 10">E918</strain>
    </source>
</reference>
<feature type="transmembrane region" description="Helical" evidence="8">
    <location>
        <begin position="140"/>
        <end position="172"/>
    </location>
</feature>
<dbReference type="EMBL" id="JAAZSQ010000003">
    <property type="protein sequence ID" value="NKX53893.1"/>
    <property type="molecule type" value="Genomic_DNA"/>
</dbReference>
<keyword evidence="4 8" id="KW-1003">Cell membrane</keyword>
<feature type="transmembrane region" description="Helical" evidence="8">
    <location>
        <begin position="208"/>
        <end position="229"/>
    </location>
</feature>
<feature type="transmembrane region" description="Helical" evidence="8">
    <location>
        <begin position="184"/>
        <end position="201"/>
    </location>
</feature>
<comment type="caution">
    <text evidence="9">The sequence shown here is derived from an EMBL/GenBank/DDBJ whole genome shotgun (WGS) entry which is preliminary data.</text>
</comment>
<evidence type="ECO:0000256" key="6">
    <source>
        <dbReference type="ARBA" id="ARBA00022989"/>
    </source>
</evidence>
<keyword evidence="6 8" id="KW-1133">Transmembrane helix</keyword>
<evidence type="ECO:0000256" key="8">
    <source>
        <dbReference type="RuleBase" id="RU363041"/>
    </source>
</evidence>
<evidence type="ECO:0000256" key="1">
    <source>
        <dbReference type="ARBA" id="ARBA00004651"/>
    </source>
</evidence>
<dbReference type="GO" id="GO:0005886">
    <property type="term" value="C:plasma membrane"/>
    <property type="evidence" value="ECO:0007669"/>
    <property type="project" value="UniProtKB-SubCell"/>
</dbReference>
<feature type="transmembrane region" description="Helical" evidence="8">
    <location>
        <begin position="73"/>
        <end position="93"/>
    </location>
</feature>
<accession>A0A7X6HB83</accession>
<evidence type="ECO:0000313" key="10">
    <source>
        <dbReference type="Proteomes" id="UP000544090"/>
    </source>
</evidence>
<dbReference type="AlphaFoldDB" id="A0A7X6HB83"/>
<keyword evidence="10" id="KW-1185">Reference proteome</keyword>
<gene>
    <name evidence="9" type="ORF">HGG74_04930</name>
</gene>
<dbReference type="PANTHER" id="PTHR30269:SF0">
    <property type="entry name" value="MEMBRANE TRANSPORTER PROTEIN YFCA-RELATED"/>
    <property type="match status" value="1"/>
</dbReference>
<keyword evidence="5 8" id="KW-0812">Transmembrane</keyword>
<dbReference type="InterPro" id="IPR002781">
    <property type="entry name" value="TM_pro_TauE-like"/>
</dbReference>
<keyword evidence="3" id="KW-0813">Transport</keyword>
<sequence length="262" mass="27336">MEPLHAALIALGGLWAGTINSVVGSGTLVTFPILVALGYLPVTATISNAMGLIAGGAGGVYGYRRELAGLRRTLATLLPASLLGGITGAALLLNLPDSVFGVAAPFLIVVALCFVIFQPRLQAWVRERQAAQARRKTRPWLLLVLVFAAGVYGGYFVAAQGVLLLGILGVFLHGSMQQANAVKNVLVLGVNLIAAVSYMLFAFARIDWWVVLAIAVSSLAGALFGSAVGRRLKPVVLRGIIVALGLVALWTMVAQLVQAAGR</sequence>
<dbReference type="PANTHER" id="PTHR30269">
    <property type="entry name" value="TRANSMEMBRANE PROTEIN YFCA"/>
    <property type="match status" value="1"/>
</dbReference>
<name>A0A7X6HB83_9MICC</name>
<comment type="subcellular location">
    <subcellularLocation>
        <location evidence="1 8">Cell membrane</location>
        <topology evidence="1 8">Multi-pass membrane protein</topology>
    </subcellularLocation>
</comment>
<evidence type="ECO:0000256" key="3">
    <source>
        <dbReference type="ARBA" id="ARBA00022448"/>
    </source>
</evidence>
<evidence type="ECO:0000256" key="2">
    <source>
        <dbReference type="ARBA" id="ARBA00009142"/>
    </source>
</evidence>
<dbReference type="RefSeq" id="WP_168485245.1">
    <property type="nucleotide sequence ID" value="NZ_JAAZSQ010000003.1"/>
</dbReference>
<evidence type="ECO:0000256" key="7">
    <source>
        <dbReference type="ARBA" id="ARBA00023136"/>
    </source>
</evidence>
<comment type="similarity">
    <text evidence="2 8">Belongs to the 4-toluene sulfonate uptake permease (TSUP) (TC 2.A.102) family.</text>
</comment>
<feature type="transmembrane region" description="Helical" evidence="8">
    <location>
        <begin position="99"/>
        <end position="119"/>
    </location>
</feature>